<keyword evidence="6" id="KW-1185">Reference proteome</keyword>
<evidence type="ECO:0000313" key="5">
    <source>
        <dbReference type="EMBL" id="KAF5902873.1"/>
    </source>
</evidence>
<gene>
    <name evidence="5" type="ORF">DAT39_007384</name>
</gene>
<reference evidence="5" key="1">
    <citation type="submission" date="2020-07" db="EMBL/GenBank/DDBJ databases">
        <title>Clarias magur genome sequencing, assembly and annotation.</title>
        <authorList>
            <person name="Kushwaha B."/>
            <person name="Kumar R."/>
            <person name="Das P."/>
            <person name="Joshi C.G."/>
            <person name="Kumar D."/>
            <person name="Nagpure N.S."/>
            <person name="Pandey M."/>
            <person name="Agarwal S."/>
            <person name="Srivastava S."/>
            <person name="Singh M."/>
            <person name="Sahoo L."/>
            <person name="Jayasankar P."/>
            <person name="Meher P.K."/>
            <person name="Koringa P.G."/>
            <person name="Iquebal M.A."/>
            <person name="Das S.P."/>
            <person name="Bit A."/>
            <person name="Patnaik S."/>
            <person name="Patel N."/>
            <person name="Shah T.M."/>
            <person name="Hinsu A."/>
            <person name="Jena J.K."/>
        </authorList>
    </citation>
    <scope>NUCLEOTIDE SEQUENCE</scope>
    <source>
        <strain evidence="5">CIFAMagur01</strain>
        <tissue evidence="5">Testis</tissue>
    </source>
</reference>
<keyword evidence="1 2" id="KW-0728">SH3 domain</keyword>
<dbReference type="CDD" id="cd11862">
    <property type="entry name" value="SH3_MPP"/>
    <property type="match status" value="1"/>
</dbReference>
<proteinExistence type="predicted"/>
<dbReference type="InterPro" id="IPR004172">
    <property type="entry name" value="L27_dom"/>
</dbReference>
<evidence type="ECO:0000256" key="1">
    <source>
        <dbReference type="ARBA" id="ARBA00022443"/>
    </source>
</evidence>
<dbReference type="OrthoDB" id="439127at2759"/>
<dbReference type="InterPro" id="IPR014775">
    <property type="entry name" value="L27_C"/>
</dbReference>
<dbReference type="PANTHER" id="PTHR23122">
    <property type="entry name" value="MEMBRANE-ASSOCIATED GUANYLATE KINASE MAGUK"/>
    <property type="match status" value="1"/>
</dbReference>
<dbReference type="InterPro" id="IPR036892">
    <property type="entry name" value="L27_dom_sf"/>
</dbReference>
<organism evidence="5 6">
    <name type="scientific">Clarias magur</name>
    <name type="common">Asian catfish</name>
    <name type="synonym">Macropteronotus magur</name>
    <dbReference type="NCBI Taxonomy" id="1594786"/>
    <lineage>
        <taxon>Eukaryota</taxon>
        <taxon>Metazoa</taxon>
        <taxon>Chordata</taxon>
        <taxon>Craniata</taxon>
        <taxon>Vertebrata</taxon>
        <taxon>Euteleostomi</taxon>
        <taxon>Actinopterygii</taxon>
        <taxon>Neopterygii</taxon>
        <taxon>Teleostei</taxon>
        <taxon>Ostariophysi</taxon>
        <taxon>Siluriformes</taxon>
        <taxon>Clariidae</taxon>
        <taxon>Clarias</taxon>
    </lineage>
</organism>
<sequence length="192" mass="22380">MSSLFSQDHMKSDDVKTRWRFLHAAFLSLQLHERLRRFGAQKPAPIQDHAEQLAREVMKDLKARPETAELLHILSKPHFQDLLSVHDTVAQKDYEPELPSLTVEADEDEEDTVRMIQLMKSKEPLVFVRALFDYHPGEDPAIPCKDAGLEFWRGDVLHFVSQEDDTWWQTRRIVDASLRAGLNPSRQLQQRE</sequence>
<feature type="domain" description="SH3" evidence="3">
    <location>
        <begin position="123"/>
        <end position="192"/>
    </location>
</feature>
<dbReference type="InterPro" id="IPR050716">
    <property type="entry name" value="MAGUK"/>
</dbReference>
<evidence type="ECO:0000259" key="3">
    <source>
        <dbReference type="PROSITE" id="PS50002"/>
    </source>
</evidence>
<dbReference type="PROSITE" id="PS51022">
    <property type="entry name" value="L27"/>
    <property type="match status" value="1"/>
</dbReference>
<dbReference type="Gene3D" id="1.10.287.650">
    <property type="entry name" value="L27 domain"/>
    <property type="match status" value="1"/>
</dbReference>
<dbReference type="Proteomes" id="UP000727407">
    <property type="component" value="Unassembled WGS sequence"/>
</dbReference>
<dbReference type="EMBL" id="QNUK01000083">
    <property type="protein sequence ID" value="KAF5902873.1"/>
    <property type="molecule type" value="Genomic_DNA"/>
</dbReference>
<dbReference type="InterPro" id="IPR036028">
    <property type="entry name" value="SH3-like_dom_sf"/>
</dbReference>
<name>A0A8J4U9G3_CLAMG</name>
<dbReference type="Pfam" id="PF02828">
    <property type="entry name" value="L27"/>
    <property type="match status" value="1"/>
</dbReference>
<protein>
    <submittedName>
        <fullName evidence="5">MAGUK p55 subfamily member 7-like</fullName>
    </submittedName>
</protein>
<dbReference type="SMART" id="SM00569">
    <property type="entry name" value="L27"/>
    <property type="match status" value="1"/>
</dbReference>
<dbReference type="SUPFAM" id="SSF50044">
    <property type="entry name" value="SH3-domain"/>
    <property type="match status" value="1"/>
</dbReference>
<evidence type="ECO:0000259" key="4">
    <source>
        <dbReference type="PROSITE" id="PS51022"/>
    </source>
</evidence>
<accession>A0A8J4U9G3</accession>
<evidence type="ECO:0000313" key="6">
    <source>
        <dbReference type="Proteomes" id="UP000727407"/>
    </source>
</evidence>
<dbReference type="AlphaFoldDB" id="A0A8J4U9G3"/>
<dbReference type="Gene3D" id="2.30.30.40">
    <property type="entry name" value="SH3 Domains"/>
    <property type="match status" value="1"/>
</dbReference>
<dbReference type="InterPro" id="IPR001452">
    <property type="entry name" value="SH3_domain"/>
</dbReference>
<feature type="domain" description="L27" evidence="4">
    <location>
        <begin position="43"/>
        <end position="97"/>
    </location>
</feature>
<evidence type="ECO:0000256" key="2">
    <source>
        <dbReference type="PROSITE-ProRule" id="PRU00192"/>
    </source>
</evidence>
<comment type="caution">
    <text evidence="5">The sequence shown here is derived from an EMBL/GenBank/DDBJ whole genome shotgun (WGS) entry which is preliminary data.</text>
</comment>
<dbReference type="SUPFAM" id="SSF101288">
    <property type="entry name" value="L27 domain"/>
    <property type="match status" value="1"/>
</dbReference>
<dbReference type="PROSITE" id="PS50002">
    <property type="entry name" value="SH3"/>
    <property type="match status" value="1"/>
</dbReference>